<gene>
    <name evidence="3" type="ORF">TPC1_13376</name>
</gene>
<evidence type="ECO:0000256" key="1">
    <source>
        <dbReference type="PROSITE-ProRule" id="PRU00221"/>
    </source>
</evidence>
<protein>
    <submittedName>
        <fullName evidence="3">Uncharacterized protein</fullName>
    </submittedName>
</protein>
<dbReference type="SUPFAM" id="SSF50978">
    <property type="entry name" value="WD40 repeat-like"/>
    <property type="match status" value="1"/>
</dbReference>
<feature type="coiled-coil region" evidence="2">
    <location>
        <begin position="1269"/>
        <end position="1357"/>
    </location>
</feature>
<evidence type="ECO:0000256" key="2">
    <source>
        <dbReference type="SAM" id="Coils"/>
    </source>
</evidence>
<dbReference type="Gene3D" id="2.130.10.10">
    <property type="entry name" value="YVTN repeat-like/Quinoprotein amine dehydrogenase"/>
    <property type="match status" value="1"/>
</dbReference>
<dbReference type="InterPro" id="IPR001680">
    <property type="entry name" value="WD40_rpt"/>
</dbReference>
<keyword evidence="2" id="KW-0175">Coiled coil</keyword>
<name>A0A146KBB1_9EUKA</name>
<dbReference type="InterPro" id="IPR015943">
    <property type="entry name" value="WD40/YVTN_repeat-like_dom_sf"/>
</dbReference>
<feature type="coiled-coil region" evidence="2">
    <location>
        <begin position="1079"/>
        <end position="1190"/>
    </location>
</feature>
<feature type="repeat" description="WD" evidence="1">
    <location>
        <begin position="613"/>
        <end position="654"/>
    </location>
</feature>
<dbReference type="PROSITE" id="PS50082">
    <property type="entry name" value="WD_REPEATS_2"/>
    <property type="match status" value="1"/>
</dbReference>
<dbReference type="EMBL" id="GDID01002513">
    <property type="protein sequence ID" value="JAP94093.1"/>
    <property type="molecule type" value="Transcribed_RNA"/>
</dbReference>
<sequence>MMIQQQPIIANSLSLARYKLSNGTQEQYFSLGSGDQYQTCSCAHPQEPVVASFMWGKQPQIILTNTASTTQFVTLKWAFGQVDNMIFSADGSVLICCVRASPAIVFIGYEGQTLQFLTAITDFLPYNAPFNPKYLQAHDDKILMEVAMRGFLLTINKQAKEDIQKGDLSFSVSPQMIYVPQLVAASTAAFCFYKDLKFIVAGYPDSFLRMILITEEDNLQQYPFPTTFNVEGEYSQQQTFAKTLLVNPNLKFTEVNKLFLPKLTPKEAPQPKFGITSITCNQLEIIVGCRGGMLLKFQFVSQLKIQQKKEEFNDSDQESVEDEVKEDMPGVELKSTYNLSINEFILQQIGANAPKSSAEYITQQQEESNAWSDSRAQIEILNIILNGDIVFFTMFDPVTLQCVVVYYQLSTASYTIQQQLTAVNRSFVSIITTVYYQQISALAQIIQKVLELYSTQTTSKKLSLLQIAQGQLTEQANQNPLLENQIPSSVNSALLQVTPFKSTCSKIKQSRFVVATREGQIMLFDIGFQLLAQARLIDAILKVELNETADEILITCTDTVRIFKQNGKFLNQIKELGIKMAQIIQIGRGVTILGSGGRIYILNNISKEIIQQFDAHNTQIQAITFLQNQEMYATCDQKGMLQIWRIGQEKTVDEFNCRGDITSLCEYRIMNPAAQYDEAKQKLYLTAVIDGVIQLFNISDKKIIFKGVLVNDAKLVASRVVEVYNEEKFLMSDSNGALWSCILPFDQIFASLAAQMAAQQQQTVINPNLIAFVYGRPVGRFSHQLNLQQPEINHKDPVEVTKIKSETALQFTFSADFQYLICQSTQQAGQITVLKTDEVAAPAKFKPLLTVDFQLLQKLILIQSTLEKKLIDAQLDFDHQIKVQQQNNEQKIEMQKGQAEQEVKNQTVKIKSFMRQAEEEAELLEKKLQELDRINSDELQKVENKFRDEVQKIQQQKLEIQQEIDQFQNMHVQQLIQMRNLFQKQTDEMHLQKDKQQKRLQVEYNECEQETENLTKQFNEMQDTADSDADVQMQEQVSRSLKELEVKKIQIQTYTAETGMIRNKFGSIRKQTLAFVSNLNACENQIIQQQMQLKQLEAQLQEKEKEKEIRKQAITESEEKIYERKQTAKELEKHRFVLDFKIKDLRKLIQPREQEIHDLQEQTKDLGAELEMYHKEIQQVSQNITDFKAEEAQLKVALSQQKQMDINQKNKLAKLEHEIGRIIEDHGHMDYQQLKACCLNLQEFGGKEFMDQEKMKADQEKNLHKQFLYDAAQQLAEQLNSEKDAILQENQKIVEENTELLKEAAVLRREIQKIVQQPVSQNSTESQKVFQMRITAQEAEIKRLKKRQKDLEEMQEDL</sequence>
<keyword evidence="1" id="KW-0853">WD repeat</keyword>
<dbReference type="InterPro" id="IPR052993">
    <property type="entry name" value="CFA-57"/>
</dbReference>
<dbReference type="PANTHER" id="PTHR32215">
    <property type="entry name" value="CILIA- AND FLAGELLA-ASSOCIATED PROTEIN 57"/>
    <property type="match status" value="1"/>
</dbReference>
<accession>A0A146KBB1</accession>
<evidence type="ECO:0000313" key="3">
    <source>
        <dbReference type="EMBL" id="JAP94093.1"/>
    </source>
</evidence>
<feature type="coiled-coil region" evidence="2">
    <location>
        <begin position="882"/>
        <end position="1024"/>
    </location>
</feature>
<reference evidence="3" key="1">
    <citation type="submission" date="2015-07" db="EMBL/GenBank/DDBJ databases">
        <title>Adaptation to a free-living lifestyle via gene acquisitions in the diplomonad Trepomonas sp. PC1.</title>
        <authorList>
            <person name="Xu F."/>
            <person name="Jerlstrom-Hultqvist J."/>
            <person name="Kolisko M."/>
            <person name="Simpson A.G.B."/>
            <person name="Roger A.J."/>
            <person name="Svard S.G."/>
            <person name="Andersson J.O."/>
        </authorList>
    </citation>
    <scope>NUCLEOTIDE SEQUENCE</scope>
    <source>
        <strain evidence="3">PC1</strain>
    </source>
</reference>
<organism evidence="3">
    <name type="scientific">Trepomonas sp. PC1</name>
    <dbReference type="NCBI Taxonomy" id="1076344"/>
    <lineage>
        <taxon>Eukaryota</taxon>
        <taxon>Metamonada</taxon>
        <taxon>Diplomonadida</taxon>
        <taxon>Hexamitidae</taxon>
        <taxon>Hexamitinae</taxon>
        <taxon>Trepomonas</taxon>
    </lineage>
</organism>
<proteinExistence type="predicted"/>
<dbReference type="PANTHER" id="PTHR32215:SF0">
    <property type="entry name" value="CILIA- AND FLAGELLA-ASSOCIATED PROTEIN 57"/>
    <property type="match status" value="1"/>
</dbReference>
<dbReference type="InterPro" id="IPR036322">
    <property type="entry name" value="WD40_repeat_dom_sf"/>
</dbReference>